<gene>
    <name evidence="1" type="ORF">DX130_08810</name>
</gene>
<dbReference type="Pfam" id="PF13565">
    <property type="entry name" value="HTH_32"/>
    <property type="match status" value="1"/>
</dbReference>
<keyword evidence="2" id="KW-1185">Reference proteome</keyword>
<protein>
    <submittedName>
        <fullName evidence="1">Uncharacterized protein</fullName>
    </submittedName>
</protein>
<evidence type="ECO:0000313" key="1">
    <source>
        <dbReference type="EMBL" id="REK77089.1"/>
    </source>
</evidence>
<evidence type="ECO:0000313" key="2">
    <source>
        <dbReference type="Proteomes" id="UP000261905"/>
    </source>
</evidence>
<comment type="caution">
    <text evidence="1">The sequence shown here is derived from an EMBL/GenBank/DDBJ whole genome shotgun (WGS) entry which is preliminary data.</text>
</comment>
<name>A0A371PN43_9BACL</name>
<dbReference type="InterPro" id="IPR009057">
    <property type="entry name" value="Homeodomain-like_sf"/>
</dbReference>
<dbReference type="OrthoDB" id="1908912at2"/>
<organism evidence="1 2">
    <name type="scientific">Paenibacillus paeoniae</name>
    <dbReference type="NCBI Taxonomy" id="2292705"/>
    <lineage>
        <taxon>Bacteria</taxon>
        <taxon>Bacillati</taxon>
        <taxon>Bacillota</taxon>
        <taxon>Bacilli</taxon>
        <taxon>Bacillales</taxon>
        <taxon>Paenibacillaceae</taxon>
        <taxon>Paenibacillus</taxon>
    </lineage>
</organism>
<dbReference type="Proteomes" id="UP000261905">
    <property type="component" value="Unassembled WGS sequence"/>
</dbReference>
<sequence>MKTASSENNGHRTQRCHFPLSNRVPQIRSYINRKNQDKAVDGMENKDALTEVEERLRSTKDRRMYGQLQTVRLRLRIMGTPVKETAGILCRSEKTIRSYIRTYETERLTALHMRFSPQRSTRLTPEQREKLKQVIVNQVPAEVGFTAKFNWTLQLIADYIERTYGHRYSLRGVSKVMKRMNLSFDETFPALKRVETGEIAPLLLKMKV</sequence>
<reference evidence="1 2" key="1">
    <citation type="submission" date="2018-08" db="EMBL/GenBank/DDBJ databases">
        <title>Paenibacillus sp. M4BSY-1, whole genome shotgun sequence.</title>
        <authorList>
            <person name="Tuo L."/>
        </authorList>
    </citation>
    <scope>NUCLEOTIDE SEQUENCE [LARGE SCALE GENOMIC DNA]</scope>
    <source>
        <strain evidence="1 2">M4BSY-1</strain>
    </source>
</reference>
<dbReference type="AlphaFoldDB" id="A0A371PN43"/>
<proteinExistence type="predicted"/>
<accession>A0A371PN43</accession>
<dbReference type="SUPFAM" id="SSF46689">
    <property type="entry name" value="Homeodomain-like"/>
    <property type="match status" value="1"/>
</dbReference>
<dbReference type="EMBL" id="QUBQ01000001">
    <property type="protein sequence ID" value="REK77089.1"/>
    <property type="molecule type" value="Genomic_DNA"/>
</dbReference>